<comment type="caution">
    <text evidence="2">The sequence shown here is derived from an EMBL/GenBank/DDBJ whole genome shotgun (WGS) entry which is preliminary data.</text>
</comment>
<sequence length="114" mass="12013">MTSMPVASLVAVGMTSDLTPAQSSAASNSPDGDTGGEETGKAENNRQSHRNSQAPEQNHGSASVWCGARGRCHRRQMTGFASLSLRHTRGRASTASIKNPAQWTILVCVGFVDN</sequence>
<feature type="region of interest" description="Disordered" evidence="1">
    <location>
        <begin position="18"/>
        <end position="64"/>
    </location>
</feature>
<feature type="compositionally biased region" description="Polar residues" evidence="1">
    <location>
        <begin position="50"/>
        <end position="61"/>
    </location>
</feature>
<name>A0A448X969_9PLAT</name>
<reference evidence="2" key="1">
    <citation type="submission" date="2018-11" db="EMBL/GenBank/DDBJ databases">
        <authorList>
            <consortium name="Pathogen Informatics"/>
        </authorList>
    </citation>
    <scope>NUCLEOTIDE SEQUENCE</scope>
</reference>
<dbReference type="EMBL" id="CAAALY010120826">
    <property type="protein sequence ID" value="VEL31298.1"/>
    <property type="molecule type" value="Genomic_DNA"/>
</dbReference>
<evidence type="ECO:0000256" key="1">
    <source>
        <dbReference type="SAM" id="MobiDB-lite"/>
    </source>
</evidence>
<evidence type="ECO:0000313" key="2">
    <source>
        <dbReference type="EMBL" id="VEL31298.1"/>
    </source>
</evidence>
<keyword evidence="3" id="KW-1185">Reference proteome</keyword>
<accession>A0A448X969</accession>
<dbReference type="AlphaFoldDB" id="A0A448X969"/>
<gene>
    <name evidence="2" type="ORF">PXEA_LOCUS24738</name>
</gene>
<dbReference type="Proteomes" id="UP000784294">
    <property type="component" value="Unassembled WGS sequence"/>
</dbReference>
<evidence type="ECO:0000313" key="3">
    <source>
        <dbReference type="Proteomes" id="UP000784294"/>
    </source>
</evidence>
<proteinExistence type="predicted"/>
<protein>
    <submittedName>
        <fullName evidence="2">Uncharacterized protein</fullName>
    </submittedName>
</protein>
<feature type="compositionally biased region" description="Polar residues" evidence="1">
    <location>
        <begin position="18"/>
        <end position="31"/>
    </location>
</feature>
<organism evidence="2 3">
    <name type="scientific">Protopolystoma xenopodis</name>
    <dbReference type="NCBI Taxonomy" id="117903"/>
    <lineage>
        <taxon>Eukaryota</taxon>
        <taxon>Metazoa</taxon>
        <taxon>Spiralia</taxon>
        <taxon>Lophotrochozoa</taxon>
        <taxon>Platyhelminthes</taxon>
        <taxon>Monogenea</taxon>
        <taxon>Polyopisthocotylea</taxon>
        <taxon>Polystomatidea</taxon>
        <taxon>Polystomatidae</taxon>
        <taxon>Protopolystoma</taxon>
    </lineage>
</organism>